<protein>
    <recommendedName>
        <fullName evidence="3">CCHC-type domain-containing protein</fullName>
    </recommendedName>
</protein>
<evidence type="ECO:0000313" key="2">
    <source>
        <dbReference type="Proteomes" id="UP000821837"/>
    </source>
</evidence>
<dbReference type="PANTHER" id="PTHR46486:SF1">
    <property type="entry name" value="CCHC-TYPE DOMAIN-CONTAINING PROTEIN"/>
    <property type="match status" value="1"/>
</dbReference>
<name>A0A9D4Q418_RHISA</name>
<evidence type="ECO:0008006" key="3">
    <source>
        <dbReference type="Google" id="ProtNLM"/>
    </source>
</evidence>
<proteinExistence type="predicted"/>
<dbReference type="EMBL" id="JABSTV010001248">
    <property type="protein sequence ID" value="KAH7967609.1"/>
    <property type="molecule type" value="Genomic_DNA"/>
</dbReference>
<reference evidence="1" key="1">
    <citation type="journal article" date="2020" name="Cell">
        <title>Large-Scale Comparative Analyses of Tick Genomes Elucidate Their Genetic Diversity and Vector Capacities.</title>
        <authorList>
            <consortium name="Tick Genome and Microbiome Consortium (TIGMIC)"/>
            <person name="Jia N."/>
            <person name="Wang J."/>
            <person name="Shi W."/>
            <person name="Du L."/>
            <person name="Sun Y."/>
            <person name="Zhan W."/>
            <person name="Jiang J.F."/>
            <person name="Wang Q."/>
            <person name="Zhang B."/>
            <person name="Ji P."/>
            <person name="Bell-Sakyi L."/>
            <person name="Cui X.M."/>
            <person name="Yuan T.T."/>
            <person name="Jiang B.G."/>
            <person name="Yang W.F."/>
            <person name="Lam T.T."/>
            <person name="Chang Q.C."/>
            <person name="Ding S.J."/>
            <person name="Wang X.J."/>
            <person name="Zhu J.G."/>
            <person name="Ruan X.D."/>
            <person name="Zhao L."/>
            <person name="Wei J.T."/>
            <person name="Ye R.Z."/>
            <person name="Que T.C."/>
            <person name="Du C.H."/>
            <person name="Zhou Y.H."/>
            <person name="Cheng J.X."/>
            <person name="Dai P.F."/>
            <person name="Guo W.B."/>
            <person name="Han X.H."/>
            <person name="Huang E.J."/>
            <person name="Li L.F."/>
            <person name="Wei W."/>
            <person name="Gao Y.C."/>
            <person name="Liu J.Z."/>
            <person name="Shao H.Z."/>
            <person name="Wang X."/>
            <person name="Wang C.C."/>
            <person name="Yang T.C."/>
            <person name="Huo Q.B."/>
            <person name="Li W."/>
            <person name="Chen H.Y."/>
            <person name="Chen S.E."/>
            <person name="Zhou L.G."/>
            <person name="Ni X.B."/>
            <person name="Tian J.H."/>
            <person name="Sheng Y."/>
            <person name="Liu T."/>
            <person name="Pan Y.S."/>
            <person name="Xia L.Y."/>
            <person name="Li J."/>
            <person name="Zhao F."/>
            <person name="Cao W.C."/>
        </authorList>
    </citation>
    <scope>NUCLEOTIDE SEQUENCE</scope>
    <source>
        <strain evidence="1">Rsan-2018</strain>
    </source>
</reference>
<gene>
    <name evidence="1" type="ORF">HPB52_000665</name>
</gene>
<dbReference type="AlphaFoldDB" id="A0A9D4Q418"/>
<comment type="caution">
    <text evidence="1">The sequence shown here is derived from an EMBL/GenBank/DDBJ whole genome shotgun (WGS) entry which is preliminary data.</text>
</comment>
<dbReference type="Proteomes" id="UP000821837">
    <property type="component" value="Unassembled WGS sequence"/>
</dbReference>
<evidence type="ECO:0000313" key="1">
    <source>
        <dbReference type="EMBL" id="KAH7967609.1"/>
    </source>
</evidence>
<organism evidence="1 2">
    <name type="scientific">Rhipicephalus sanguineus</name>
    <name type="common">Brown dog tick</name>
    <name type="synonym">Ixodes sanguineus</name>
    <dbReference type="NCBI Taxonomy" id="34632"/>
    <lineage>
        <taxon>Eukaryota</taxon>
        <taxon>Metazoa</taxon>
        <taxon>Ecdysozoa</taxon>
        <taxon>Arthropoda</taxon>
        <taxon>Chelicerata</taxon>
        <taxon>Arachnida</taxon>
        <taxon>Acari</taxon>
        <taxon>Parasitiformes</taxon>
        <taxon>Ixodida</taxon>
        <taxon>Ixodoidea</taxon>
        <taxon>Ixodidae</taxon>
        <taxon>Rhipicephalinae</taxon>
        <taxon>Rhipicephalus</taxon>
        <taxon>Rhipicephalus</taxon>
    </lineage>
</organism>
<keyword evidence="2" id="KW-1185">Reference proteome</keyword>
<reference evidence="1" key="2">
    <citation type="submission" date="2021-09" db="EMBL/GenBank/DDBJ databases">
        <authorList>
            <person name="Jia N."/>
            <person name="Wang J."/>
            <person name="Shi W."/>
            <person name="Du L."/>
            <person name="Sun Y."/>
            <person name="Zhan W."/>
            <person name="Jiang J."/>
            <person name="Wang Q."/>
            <person name="Zhang B."/>
            <person name="Ji P."/>
            <person name="Sakyi L.B."/>
            <person name="Cui X."/>
            <person name="Yuan T."/>
            <person name="Jiang B."/>
            <person name="Yang W."/>
            <person name="Lam T.T.-Y."/>
            <person name="Chang Q."/>
            <person name="Ding S."/>
            <person name="Wang X."/>
            <person name="Zhu J."/>
            <person name="Ruan X."/>
            <person name="Zhao L."/>
            <person name="Wei J."/>
            <person name="Que T."/>
            <person name="Du C."/>
            <person name="Cheng J."/>
            <person name="Dai P."/>
            <person name="Han X."/>
            <person name="Huang E."/>
            <person name="Gao Y."/>
            <person name="Liu J."/>
            <person name="Shao H."/>
            <person name="Ye R."/>
            <person name="Li L."/>
            <person name="Wei W."/>
            <person name="Wang X."/>
            <person name="Wang C."/>
            <person name="Huo Q."/>
            <person name="Li W."/>
            <person name="Guo W."/>
            <person name="Chen H."/>
            <person name="Chen S."/>
            <person name="Zhou L."/>
            <person name="Zhou L."/>
            <person name="Ni X."/>
            <person name="Tian J."/>
            <person name="Zhou Y."/>
            <person name="Sheng Y."/>
            <person name="Liu T."/>
            <person name="Pan Y."/>
            <person name="Xia L."/>
            <person name="Li J."/>
            <person name="Zhao F."/>
            <person name="Cao W."/>
        </authorList>
    </citation>
    <scope>NUCLEOTIDE SEQUENCE</scope>
    <source>
        <strain evidence="1">Rsan-2018</strain>
        <tissue evidence="1">Larvae</tissue>
    </source>
</reference>
<dbReference type="PANTHER" id="PTHR46486">
    <property type="entry name" value="CCHC-TYPE DOMAIN-CONTAINING PROTEIN"/>
    <property type="match status" value="1"/>
</dbReference>
<accession>A0A9D4Q418</accession>
<sequence length="183" mass="20333">MVADGFKVHRERVAVEAVGPPVTFVNVYRFPAYLPDDVLVNALGQYSKVKSVSFASASNRQNKLNGVRVVRMEMCRPVPNFTNIVGHRVMREYRGMHRVCARCSLPGHVATACSDAYCKRCEVFGHDTEGCTEECKRCGVRHGTRECFRKRSYVAAARGFLSEIRNITSTSKPSTSRLPTGAA</sequence>